<evidence type="ECO:0000259" key="1">
    <source>
        <dbReference type="Pfam" id="PF00011"/>
    </source>
</evidence>
<reference evidence="2 3" key="1">
    <citation type="journal article" date="2012" name="PLoS ONE">
        <title>Sequence and analysis of the genome of the pathogenic yeast Candida orthopsilosis.</title>
        <authorList>
            <person name="Riccombeni A."/>
            <person name="Vidanes G."/>
            <person name="Proux-Wera E."/>
            <person name="Wolfe K.H."/>
            <person name="Butler G."/>
        </authorList>
    </citation>
    <scope>NUCLEOTIDE SEQUENCE [LARGE SCALE GENOMIC DNA]</scope>
    <source>
        <strain evidence="2 3">Co 90-125</strain>
    </source>
</reference>
<dbReference type="GeneID" id="14541853"/>
<accession>H8XAC4</accession>
<dbReference type="eggNOG" id="ENOG502RQBX">
    <property type="taxonomic scope" value="Eukaryota"/>
</dbReference>
<dbReference type="OrthoDB" id="4009603at2759"/>
<protein>
    <recommendedName>
        <fullName evidence="1">SHSP domain-containing protein</fullName>
    </recommendedName>
</protein>
<dbReference type="InterPro" id="IPR002068">
    <property type="entry name" value="A-crystallin/Hsp20_dom"/>
</dbReference>
<proteinExistence type="predicted"/>
<feature type="domain" description="SHSP" evidence="1">
    <location>
        <begin position="58"/>
        <end position="153"/>
    </location>
</feature>
<dbReference type="SUPFAM" id="SSF49764">
    <property type="entry name" value="HSP20-like chaperones"/>
    <property type="match status" value="1"/>
</dbReference>
<dbReference type="EMBL" id="HE681725">
    <property type="protein sequence ID" value="CCG25101.1"/>
    <property type="molecule type" value="Genomic_DNA"/>
</dbReference>
<dbReference type="CDD" id="cd00298">
    <property type="entry name" value="ACD_sHsps_p23-like"/>
    <property type="match status" value="1"/>
</dbReference>
<dbReference type="AlphaFoldDB" id="H8XAC4"/>
<dbReference type="KEGG" id="cot:CORT_0G04240"/>
<dbReference type="Pfam" id="PF00011">
    <property type="entry name" value="HSP20"/>
    <property type="match status" value="1"/>
</dbReference>
<sequence length="164" mass="18904">MLRQVLRTKINKEIPKTIAPVIACRGYLTFPKALPTFPQDFFEHDWLSDSSITNYFKTKQTPQSYQFTITDPNIKNKDVKIDFCKPDNALLVSINQKLNEQGKHSQSKFVSVFTNKYVFDKPVNYNDINADHDAKTGEIVITVPKLEKDDDNLINVKLNHKSNK</sequence>
<gene>
    <name evidence="2" type="ORF">CORT_0G04240</name>
</gene>
<dbReference type="HOGENOM" id="CLU_1618784_0_0_1"/>
<evidence type="ECO:0000313" key="2">
    <source>
        <dbReference type="EMBL" id="CCG25101.1"/>
    </source>
</evidence>
<dbReference type="Proteomes" id="UP000005018">
    <property type="component" value="Chromosome 7"/>
</dbReference>
<evidence type="ECO:0000313" key="3">
    <source>
        <dbReference type="Proteomes" id="UP000005018"/>
    </source>
</evidence>
<dbReference type="Gene3D" id="2.60.40.790">
    <property type="match status" value="1"/>
</dbReference>
<keyword evidence="3" id="KW-1185">Reference proteome</keyword>
<dbReference type="RefSeq" id="XP_003871226.1">
    <property type="nucleotide sequence ID" value="XM_003871177.1"/>
</dbReference>
<dbReference type="InterPro" id="IPR008978">
    <property type="entry name" value="HSP20-like_chaperone"/>
</dbReference>
<organism evidence="2 3">
    <name type="scientific">Candida orthopsilosis (strain 90-125)</name>
    <name type="common">Yeast</name>
    <dbReference type="NCBI Taxonomy" id="1136231"/>
    <lineage>
        <taxon>Eukaryota</taxon>
        <taxon>Fungi</taxon>
        <taxon>Dikarya</taxon>
        <taxon>Ascomycota</taxon>
        <taxon>Saccharomycotina</taxon>
        <taxon>Pichiomycetes</taxon>
        <taxon>Debaryomycetaceae</taxon>
        <taxon>Candida/Lodderomyces clade</taxon>
        <taxon>Candida</taxon>
    </lineage>
</organism>
<name>H8XAC4_CANO9</name>